<dbReference type="EMBL" id="AP022839">
    <property type="protein sequence ID" value="BCA96042.1"/>
    <property type="molecule type" value="Genomic_DNA"/>
</dbReference>
<accession>A0A6F8T7N4</accession>
<proteinExistence type="predicted"/>
<reference evidence="1" key="1">
    <citation type="journal article" date="2020" name="Microbiol. Resour. Announc.">
        <title>Complete Genome Sequence of Novel Psychrotolerant Legionella Strain TUM19329, Isolated from Antarctic Lake Sediment.</title>
        <authorList>
            <person name="Shimada S."/>
            <person name="Nakai R."/>
            <person name="Aoki K."/>
            <person name="Shimoeda N."/>
            <person name="Ohno G."/>
            <person name="Miyazaki Y."/>
            <person name="Kudoh S."/>
            <person name="Imura S."/>
            <person name="Watanabe K."/>
            <person name="Ishii Y."/>
            <person name="Tateda K."/>
        </authorList>
    </citation>
    <scope>NUCLEOTIDE SEQUENCE [LARGE SCALE GENOMIC DNA]</scope>
    <source>
        <strain evidence="1">TUM19329</strain>
    </source>
</reference>
<dbReference type="KEGG" id="lant:TUM19329_24030"/>
<gene>
    <name evidence="1" type="ORF">TUM19329_24030</name>
</gene>
<dbReference type="AlphaFoldDB" id="A0A6F8T7N4"/>
<sequence>MDLQACFQLRKGYKLKYLEVIENKGWFGDNHIHFDDCFLTLKHLDSYPAKNISTLLVRQAYPFGEIHLEE</sequence>
<dbReference type="Proteomes" id="UP000502894">
    <property type="component" value="Chromosome"/>
</dbReference>
<evidence type="ECO:0000313" key="2">
    <source>
        <dbReference type="Proteomes" id="UP000502894"/>
    </source>
</evidence>
<keyword evidence="2" id="KW-1185">Reference proteome</keyword>
<name>A0A6F8T7N4_9GAMM</name>
<organism evidence="1 2">
    <name type="scientific">Legionella antarctica</name>
    <dbReference type="NCBI Taxonomy" id="2708020"/>
    <lineage>
        <taxon>Bacteria</taxon>
        <taxon>Pseudomonadati</taxon>
        <taxon>Pseudomonadota</taxon>
        <taxon>Gammaproteobacteria</taxon>
        <taxon>Legionellales</taxon>
        <taxon>Legionellaceae</taxon>
        <taxon>Legionella</taxon>
    </lineage>
</organism>
<evidence type="ECO:0000313" key="1">
    <source>
        <dbReference type="EMBL" id="BCA96042.1"/>
    </source>
</evidence>
<protein>
    <submittedName>
        <fullName evidence="1">Uncharacterized protein</fullName>
    </submittedName>
</protein>